<gene>
    <name evidence="5" type="ORF">AVEN_37620_1</name>
</gene>
<keyword evidence="1" id="KW-1015">Disulfide bond</keyword>
<dbReference type="GO" id="GO:0004252">
    <property type="term" value="F:serine-type endopeptidase activity"/>
    <property type="evidence" value="ECO:0007669"/>
    <property type="project" value="TreeGrafter"/>
</dbReference>
<dbReference type="InterPro" id="IPR000859">
    <property type="entry name" value="CUB_dom"/>
</dbReference>
<dbReference type="AlphaFoldDB" id="A0A4Y2JZG8"/>
<organism evidence="5 6">
    <name type="scientific">Araneus ventricosus</name>
    <name type="common">Orbweaver spider</name>
    <name type="synonym">Epeira ventricosa</name>
    <dbReference type="NCBI Taxonomy" id="182803"/>
    <lineage>
        <taxon>Eukaryota</taxon>
        <taxon>Metazoa</taxon>
        <taxon>Ecdysozoa</taxon>
        <taxon>Arthropoda</taxon>
        <taxon>Chelicerata</taxon>
        <taxon>Arachnida</taxon>
        <taxon>Araneae</taxon>
        <taxon>Araneomorphae</taxon>
        <taxon>Entelegynae</taxon>
        <taxon>Araneoidea</taxon>
        <taxon>Araneidae</taxon>
        <taxon>Araneus</taxon>
    </lineage>
</organism>
<evidence type="ECO:0000256" key="1">
    <source>
        <dbReference type="ARBA" id="ARBA00023157"/>
    </source>
</evidence>
<dbReference type="SMART" id="SM00042">
    <property type="entry name" value="CUB"/>
    <property type="match status" value="1"/>
</dbReference>
<feature type="region of interest" description="Disordered" evidence="3">
    <location>
        <begin position="68"/>
        <end position="91"/>
    </location>
</feature>
<dbReference type="EMBL" id="BGPR01004075">
    <property type="protein sequence ID" value="GBM95641.1"/>
    <property type="molecule type" value="Genomic_DNA"/>
</dbReference>
<evidence type="ECO:0000313" key="6">
    <source>
        <dbReference type="Proteomes" id="UP000499080"/>
    </source>
</evidence>
<evidence type="ECO:0000256" key="3">
    <source>
        <dbReference type="SAM" id="MobiDB-lite"/>
    </source>
</evidence>
<name>A0A4Y2JZG8_ARAVE</name>
<dbReference type="PANTHER" id="PTHR24255">
    <property type="entry name" value="COMPLEMENT COMPONENT 1, S SUBCOMPONENT-RELATED"/>
    <property type="match status" value="1"/>
</dbReference>
<dbReference type="OrthoDB" id="6433893at2759"/>
<dbReference type="InterPro" id="IPR035914">
    <property type="entry name" value="Sperma_CUB_dom_sf"/>
</dbReference>
<comment type="caution">
    <text evidence="2">Lacks conserved residue(s) required for the propagation of feature annotation.</text>
</comment>
<comment type="caution">
    <text evidence="5">The sequence shown here is derived from an EMBL/GenBank/DDBJ whole genome shotgun (WGS) entry which is preliminary data.</text>
</comment>
<dbReference type="Proteomes" id="UP000499080">
    <property type="component" value="Unassembled WGS sequence"/>
</dbReference>
<accession>A0A4Y2JZG8</accession>
<dbReference type="PANTHER" id="PTHR24255:SF31">
    <property type="entry name" value="CUBILIN-LIKE PROTEIN"/>
    <property type="match status" value="1"/>
</dbReference>
<dbReference type="PROSITE" id="PS01180">
    <property type="entry name" value="CUB"/>
    <property type="match status" value="1"/>
</dbReference>
<evidence type="ECO:0000256" key="2">
    <source>
        <dbReference type="PROSITE-ProRule" id="PRU00059"/>
    </source>
</evidence>
<evidence type="ECO:0000313" key="5">
    <source>
        <dbReference type="EMBL" id="GBM95641.1"/>
    </source>
</evidence>
<feature type="non-terminal residue" evidence="5">
    <location>
        <position position="218"/>
    </location>
</feature>
<keyword evidence="6" id="KW-1185">Reference proteome</keyword>
<feature type="domain" description="CUB" evidence="4">
    <location>
        <begin position="100"/>
        <end position="210"/>
    </location>
</feature>
<dbReference type="GO" id="GO:0005615">
    <property type="term" value="C:extracellular space"/>
    <property type="evidence" value="ECO:0007669"/>
    <property type="project" value="TreeGrafter"/>
</dbReference>
<dbReference type="Pfam" id="PF00431">
    <property type="entry name" value="CUB"/>
    <property type="match status" value="1"/>
</dbReference>
<proteinExistence type="predicted"/>
<dbReference type="Gene3D" id="2.60.120.290">
    <property type="entry name" value="Spermadhesin, CUB domain"/>
    <property type="match status" value="1"/>
</dbReference>
<sequence length="218" mass="24201">MWKPREKVQCVASFIETKYDAQVQLNFGTQYEREPSSRPTIRACSLIFVLEVEFSVYSLLLFFSKGSDETPKTSTTSGSVKTASSTPLATPSRTVASLDCNKSWSSKDYELVHPGFPEDYSNGMLCRYAIRKNSESVCGLEITFKKFDLETSAGCEKDFLAIGDERLCGSIPSDSVVQYPFDDGSSYIPLVFGTNDNGTKGGFQILFQQISICEEDLN</sequence>
<dbReference type="CDD" id="cd00041">
    <property type="entry name" value="CUB"/>
    <property type="match status" value="1"/>
</dbReference>
<protein>
    <recommendedName>
        <fullName evidence="4">CUB domain-containing protein</fullName>
    </recommendedName>
</protein>
<reference evidence="5 6" key="1">
    <citation type="journal article" date="2019" name="Sci. Rep.">
        <title>Orb-weaving spider Araneus ventricosus genome elucidates the spidroin gene catalogue.</title>
        <authorList>
            <person name="Kono N."/>
            <person name="Nakamura H."/>
            <person name="Ohtoshi R."/>
            <person name="Moran D.A.P."/>
            <person name="Shinohara A."/>
            <person name="Yoshida Y."/>
            <person name="Fujiwara M."/>
            <person name="Mori M."/>
            <person name="Tomita M."/>
            <person name="Arakawa K."/>
        </authorList>
    </citation>
    <scope>NUCLEOTIDE SEQUENCE [LARGE SCALE GENOMIC DNA]</scope>
</reference>
<feature type="compositionally biased region" description="Polar residues" evidence="3">
    <location>
        <begin position="72"/>
        <end position="91"/>
    </location>
</feature>
<dbReference type="SUPFAM" id="SSF49854">
    <property type="entry name" value="Spermadhesin, CUB domain"/>
    <property type="match status" value="1"/>
</dbReference>
<evidence type="ECO:0000259" key="4">
    <source>
        <dbReference type="PROSITE" id="PS01180"/>
    </source>
</evidence>